<evidence type="ECO:0000256" key="2">
    <source>
        <dbReference type="ARBA" id="ARBA00038334"/>
    </source>
</evidence>
<dbReference type="SUPFAM" id="SSF53474">
    <property type="entry name" value="alpha/beta-Hydrolases"/>
    <property type="match status" value="1"/>
</dbReference>
<protein>
    <recommendedName>
        <fullName evidence="4">AB hydrolase-1 domain-containing protein</fullName>
    </recommendedName>
</protein>
<dbReference type="PANTHER" id="PTHR43329">
    <property type="entry name" value="EPOXIDE HYDROLASE"/>
    <property type="match status" value="1"/>
</dbReference>
<dbReference type="InterPro" id="IPR000073">
    <property type="entry name" value="AB_hydrolase_1"/>
</dbReference>
<evidence type="ECO:0000313" key="5">
    <source>
        <dbReference type="EMBL" id="TKA22823.1"/>
    </source>
</evidence>
<keyword evidence="6" id="KW-1185">Reference proteome</keyword>
<evidence type="ECO:0000256" key="1">
    <source>
        <dbReference type="ARBA" id="ARBA00022801"/>
    </source>
</evidence>
<dbReference type="InterPro" id="IPR000639">
    <property type="entry name" value="Epox_hydrolase-like"/>
</dbReference>
<reference evidence="5 6" key="1">
    <citation type="submission" date="2017-03" db="EMBL/GenBank/DDBJ databases">
        <title>Genomes of endolithic fungi from Antarctica.</title>
        <authorList>
            <person name="Coleine C."/>
            <person name="Masonjones S."/>
            <person name="Stajich J.E."/>
        </authorList>
    </citation>
    <scope>NUCLEOTIDE SEQUENCE [LARGE SCALE GENOMIC DNA]</scope>
    <source>
        <strain evidence="5 6">CCFEE 6315</strain>
    </source>
</reference>
<feature type="domain" description="AB hydrolase-1" evidence="4">
    <location>
        <begin position="81"/>
        <end position="380"/>
    </location>
</feature>
<feature type="compositionally biased region" description="Polar residues" evidence="3">
    <location>
        <begin position="285"/>
        <end position="295"/>
    </location>
</feature>
<accession>A0A4U0TLJ7</accession>
<comment type="similarity">
    <text evidence="2">Belongs to the AB hydrolase superfamily. Epoxide hydrolase family.</text>
</comment>
<dbReference type="Proteomes" id="UP000308549">
    <property type="component" value="Unassembled WGS sequence"/>
</dbReference>
<evidence type="ECO:0000259" key="4">
    <source>
        <dbReference type="Pfam" id="PF00561"/>
    </source>
</evidence>
<dbReference type="Gene3D" id="3.40.50.1820">
    <property type="entry name" value="alpha/beta hydrolase"/>
    <property type="match status" value="1"/>
</dbReference>
<dbReference type="OrthoDB" id="6431331at2759"/>
<dbReference type="InterPro" id="IPR029058">
    <property type="entry name" value="AB_hydrolase_fold"/>
</dbReference>
<dbReference type="GO" id="GO:0016787">
    <property type="term" value="F:hydrolase activity"/>
    <property type="evidence" value="ECO:0007669"/>
    <property type="project" value="UniProtKB-KW"/>
</dbReference>
<dbReference type="EMBL" id="NAJL01000065">
    <property type="protein sequence ID" value="TKA22823.1"/>
    <property type="molecule type" value="Genomic_DNA"/>
</dbReference>
<feature type="region of interest" description="Disordered" evidence="3">
    <location>
        <begin position="279"/>
        <end position="299"/>
    </location>
</feature>
<keyword evidence="1" id="KW-0378">Hydrolase</keyword>
<dbReference type="Pfam" id="PF00561">
    <property type="entry name" value="Abhydrolase_1"/>
    <property type="match status" value="1"/>
</dbReference>
<sequence>MAFTTYLAQVLGLLHGSLTLLYLSYRAWVDGVSQEASISEKTYHDLWDLEDDKHNHNFLSTSTGLQLHYLTNTKTESTKKLVVLLHGFPDSVHVYRHLLASQRLVDSQTKLVALGLPGYGGSDSPENFQASTIMNAMIEAIVKLKTRHLSSEFQKPGSCILLGHDWGGAIAYRLASETEGLVDRVVVLNSLHMPHTKAKVQLHLSKAVTHFSNWRSQPWQNLHDLQAAYTELQPIFMFNLPYPLKTLSLGLQYITQYCHTFLSSSSYAKHVIAAAANGPSEAEATSKTPKGQTYGPSVVARAKSSPSNAWLQRIRIYREGLGRDSWSANNITKEFVSQSQRQVGKEGVFKYPMTIIFGLDDLAFNLDIVLEGLEQFFPAKTAVPGQGSQILRLPGQSHWFFTQARGAEIVEKALLGLLDGNGSGMKAEMKQEVARGEVEIASH</sequence>
<comment type="caution">
    <text evidence="5">The sequence shown here is derived from an EMBL/GenBank/DDBJ whole genome shotgun (WGS) entry which is preliminary data.</text>
</comment>
<dbReference type="PRINTS" id="PR00412">
    <property type="entry name" value="EPOXHYDRLASE"/>
</dbReference>
<proteinExistence type="inferred from homology"/>
<evidence type="ECO:0000313" key="6">
    <source>
        <dbReference type="Proteomes" id="UP000308549"/>
    </source>
</evidence>
<dbReference type="AlphaFoldDB" id="A0A4U0TLJ7"/>
<organism evidence="5 6">
    <name type="scientific">Salinomyces thailandicus</name>
    <dbReference type="NCBI Taxonomy" id="706561"/>
    <lineage>
        <taxon>Eukaryota</taxon>
        <taxon>Fungi</taxon>
        <taxon>Dikarya</taxon>
        <taxon>Ascomycota</taxon>
        <taxon>Pezizomycotina</taxon>
        <taxon>Dothideomycetes</taxon>
        <taxon>Dothideomycetidae</taxon>
        <taxon>Mycosphaerellales</taxon>
        <taxon>Teratosphaeriaceae</taxon>
        <taxon>Salinomyces</taxon>
    </lineage>
</organism>
<evidence type="ECO:0000256" key="3">
    <source>
        <dbReference type="SAM" id="MobiDB-lite"/>
    </source>
</evidence>
<gene>
    <name evidence="5" type="ORF">B0A50_07722</name>
</gene>
<name>A0A4U0TLJ7_9PEZI</name>